<feature type="signal peptide" evidence="1">
    <location>
        <begin position="1"/>
        <end position="24"/>
    </location>
</feature>
<evidence type="ECO:0008006" key="4">
    <source>
        <dbReference type="Google" id="ProtNLM"/>
    </source>
</evidence>
<accession>A0A3D9XTI8</accession>
<dbReference type="Proteomes" id="UP000256941">
    <property type="component" value="Unassembled WGS sequence"/>
</dbReference>
<feature type="chain" id="PRO_5017608720" description="YncE family protein" evidence="1">
    <location>
        <begin position="25"/>
        <end position="383"/>
    </location>
</feature>
<dbReference type="EMBL" id="QTUJ01000002">
    <property type="protein sequence ID" value="REF70229.1"/>
    <property type="molecule type" value="Genomic_DNA"/>
</dbReference>
<dbReference type="SUPFAM" id="SSF50974">
    <property type="entry name" value="Nitrous oxide reductase, N-terminal domain"/>
    <property type="match status" value="1"/>
</dbReference>
<evidence type="ECO:0000256" key="1">
    <source>
        <dbReference type="SAM" id="SignalP"/>
    </source>
</evidence>
<evidence type="ECO:0000313" key="2">
    <source>
        <dbReference type="EMBL" id="REF70229.1"/>
    </source>
</evidence>
<dbReference type="InterPro" id="IPR051200">
    <property type="entry name" value="Host-pathogen_enzymatic-act"/>
</dbReference>
<dbReference type="PANTHER" id="PTHR47197">
    <property type="entry name" value="PROTEIN NIRF"/>
    <property type="match status" value="1"/>
</dbReference>
<keyword evidence="1" id="KW-0732">Signal</keyword>
<evidence type="ECO:0000313" key="3">
    <source>
        <dbReference type="Proteomes" id="UP000256941"/>
    </source>
</evidence>
<reference evidence="2 3" key="1">
    <citation type="submission" date="2018-08" db="EMBL/GenBank/DDBJ databases">
        <title>Genomic Encyclopedia of Archaeal and Bacterial Type Strains, Phase II (KMG-II): from individual species to whole genera.</title>
        <authorList>
            <person name="Goeker M."/>
        </authorList>
    </citation>
    <scope>NUCLEOTIDE SEQUENCE [LARGE SCALE GENOMIC DNA]</scope>
    <source>
        <strain evidence="2 3">DSM 17099</strain>
    </source>
</reference>
<dbReference type="RefSeq" id="WP_116222207.1">
    <property type="nucleotide sequence ID" value="NZ_CP038197.1"/>
</dbReference>
<dbReference type="InterPro" id="IPR011045">
    <property type="entry name" value="N2O_reductase_N"/>
</dbReference>
<protein>
    <recommendedName>
        <fullName evidence="4">YncE family protein</fullName>
    </recommendedName>
</protein>
<proteinExistence type="predicted"/>
<dbReference type="Gene3D" id="2.130.10.10">
    <property type="entry name" value="YVTN repeat-like/Quinoprotein amine dehydrogenase"/>
    <property type="match status" value="1"/>
</dbReference>
<dbReference type="PANTHER" id="PTHR47197:SF3">
    <property type="entry name" value="DIHYDRO-HEME D1 DEHYDROGENASE"/>
    <property type="match status" value="1"/>
</dbReference>
<organism evidence="2 3">
    <name type="scientific">Paracoccus versutus</name>
    <name type="common">Thiobacillus versutus</name>
    <dbReference type="NCBI Taxonomy" id="34007"/>
    <lineage>
        <taxon>Bacteria</taxon>
        <taxon>Pseudomonadati</taxon>
        <taxon>Pseudomonadota</taxon>
        <taxon>Alphaproteobacteria</taxon>
        <taxon>Rhodobacterales</taxon>
        <taxon>Paracoccaceae</taxon>
        <taxon>Paracoccus</taxon>
    </lineage>
</organism>
<sequence length="383" mass="40639">MRHSSLRLATALAASLLCGLAAHAEQAAPAPQADPAAVRQDSRIRTAALAQGLYELVHSPRQGALFAASAGGFGENAAPSRILRLDPETLAVQAEIPLDRKGFGLAIDDAAGRLYVGAGLDAAVIVIDTAANKVVGTIQLAEKIKDEKGEDAYPHHFRELALDPESHRLYAPGLHPTGSSLYVVDTEAMKVEKVVPGFGYNATGIAIDPAAGRVHVSNLQGQLFAVDTGTLEIVSTVETGADQLLNLALDAEGGRLFAIDQGHPRVTKYRAEALPDYQPRGEGNQVFVFSTRDGSEIRRMASGEGPVALRFDGEHRRLYVTNRAEGSISVFDTDSYDLLEKLETGAHPNSLAFDAGRNALFATVKSAEGAPKNSDESVARIDL</sequence>
<dbReference type="InterPro" id="IPR015943">
    <property type="entry name" value="WD40/YVTN_repeat-like_dom_sf"/>
</dbReference>
<gene>
    <name evidence="2" type="ORF">BDD41_2954</name>
</gene>
<dbReference type="AlphaFoldDB" id="A0A3D9XTI8"/>
<comment type="caution">
    <text evidence="2">The sequence shown here is derived from an EMBL/GenBank/DDBJ whole genome shotgun (WGS) entry which is preliminary data.</text>
</comment>
<name>A0A3D9XTI8_PARVE</name>